<keyword evidence="1" id="KW-0675">Receptor</keyword>
<feature type="non-terminal residue" evidence="1">
    <location>
        <position position="284"/>
    </location>
</feature>
<dbReference type="InterPro" id="IPR049342">
    <property type="entry name" value="TRAF1-6_MATH_dom"/>
</dbReference>
<dbReference type="PANTHER" id="PTHR10131:SF94">
    <property type="entry name" value="TNF RECEPTOR-ASSOCIATED FACTOR 4"/>
    <property type="match status" value="1"/>
</dbReference>
<protein>
    <submittedName>
        <fullName evidence="1">TNF receptor-associated factor 4</fullName>
    </submittedName>
</protein>
<keyword evidence="2" id="KW-1185">Reference proteome</keyword>
<name>A0A6S7JRR3_PARCT</name>
<sequence length="284" mass="32140">VFEDHAARRLIKKLDVNCCNEGCSWVGDLSSLLETHMNSCNFLVHSASGSAKQSDVEILEAKLESLIFEVSTLKKKHRNDIKQVSAKHEADLKEIKIKHDQEVRQLREQIAFLGIYTNLPPTFLQTLEQLTLNPAVIVALEIPNFTRKLNEAICSNSYGAIESDPFYTSHGYRMKISVYLNEGPCGYTGYMGVYFYLMQSDYDDSLKWPFDKPVTFIVVDQQNDESQIESFEECVIPNGEKALNKPSVESNEGLGFGQFMLHSALGTRQYVRNHTVYIAVAIEP</sequence>
<dbReference type="Proteomes" id="UP001152795">
    <property type="component" value="Unassembled WGS sequence"/>
</dbReference>
<dbReference type="PROSITE" id="PS50144">
    <property type="entry name" value="MATH"/>
    <property type="match status" value="1"/>
</dbReference>
<comment type="caution">
    <text evidence="1">The sequence shown here is derived from an EMBL/GenBank/DDBJ whole genome shotgun (WGS) entry which is preliminary data.</text>
</comment>
<dbReference type="OrthoDB" id="10668030at2759"/>
<dbReference type="InterPro" id="IPR002083">
    <property type="entry name" value="MATH/TRAF_dom"/>
</dbReference>
<gene>
    <name evidence="1" type="ORF">PACLA_8A058999</name>
</gene>
<accession>A0A6S7JRR3</accession>
<dbReference type="Gene3D" id="2.60.210.10">
    <property type="entry name" value="Apoptosis, Tumor Necrosis Factor Receptor Associated Protein 2, Chain A"/>
    <property type="match status" value="1"/>
</dbReference>
<evidence type="ECO:0000313" key="1">
    <source>
        <dbReference type="EMBL" id="CAB4033681.1"/>
    </source>
</evidence>
<proteinExistence type="predicted"/>
<dbReference type="Gene3D" id="3.30.40.10">
    <property type="entry name" value="Zinc/RING finger domain, C3HC4 (zinc finger)"/>
    <property type="match status" value="1"/>
</dbReference>
<dbReference type="InterPro" id="IPR008974">
    <property type="entry name" value="TRAF-like"/>
</dbReference>
<evidence type="ECO:0000313" key="2">
    <source>
        <dbReference type="Proteomes" id="UP001152795"/>
    </source>
</evidence>
<dbReference type="InterPro" id="IPR013083">
    <property type="entry name" value="Znf_RING/FYVE/PHD"/>
</dbReference>
<dbReference type="PANTHER" id="PTHR10131">
    <property type="entry name" value="TNF RECEPTOR ASSOCIATED FACTOR"/>
    <property type="match status" value="1"/>
</dbReference>
<reference evidence="1" key="1">
    <citation type="submission" date="2020-04" db="EMBL/GenBank/DDBJ databases">
        <authorList>
            <person name="Alioto T."/>
            <person name="Alioto T."/>
            <person name="Gomez Garrido J."/>
        </authorList>
    </citation>
    <scope>NUCLEOTIDE SEQUENCE</scope>
    <source>
        <strain evidence="1">A484AB</strain>
    </source>
</reference>
<dbReference type="Pfam" id="PF21355">
    <property type="entry name" value="TRAF-mep_MATH"/>
    <property type="match status" value="1"/>
</dbReference>
<dbReference type="EMBL" id="CACRXK020019458">
    <property type="protein sequence ID" value="CAB4033681.1"/>
    <property type="molecule type" value="Genomic_DNA"/>
</dbReference>
<organism evidence="1 2">
    <name type="scientific">Paramuricea clavata</name>
    <name type="common">Red gorgonian</name>
    <name type="synonym">Violescent sea-whip</name>
    <dbReference type="NCBI Taxonomy" id="317549"/>
    <lineage>
        <taxon>Eukaryota</taxon>
        <taxon>Metazoa</taxon>
        <taxon>Cnidaria</taxon>
        <taxon>Anthozoa</taxon>
        <taxon>Octocorallia</taxon>
        <taxon>Malacalcyonacea</taxon>
        <taxon>Plexauridae</taxon>
        <taxon>Paramuricea</taxon>
    </lineage>
</organism>
<dbReference type="GO" id="GO:0043122">
    <property type="term" value="P:regulation of canonical NF-kappaB signal transduction"/>
    <property type="evidence" value="ECO:0007669"/>
    <property type="project" value="TreeGrafter"/>
</dbReference>
<dbReference type="AlphaFoldDB" id="A0A6S7JRR3"/>
<dbReference type="SUPFAM" id="SSF49599">
    <property type="entry name" value="TRAF domain-like"/>
    <property type="match status" value="1"/>
</dbReference>